<reference evidence="2" key="1">
    <citation type="submission" date="2016-02" db="EMBL/GenBank/DDBJ databases">
        <authorList>
            <person name="Rodrigo-Torres Lidia"/>
            <person name="Arahal R.David."/>
        </authorList>
    </citation>
    <scope>NUCLEOTIDE SEQUENCE [LARGE SCALE GENOMIC DNA]</scope>
    <source>
        <strain evidence="2">CECT 8713</strain>
    </source>
</reference>
<organism evidence="1 2">
    <name type="scientific">Grimontia marina</name>
    <dbReference type="NCBI Taxonomy" id="646534"/>
    <lineage>
        <taxon>Bacteria</taxon>
        <taxon>Pseudomonadati</taxon>
        <taxon>Pseudomonadota</taxon>
        <taxon>Gammaproteobacteria</taxon>
        <taxon>Vibrionales</taxon>
        <taxon>Vibrionaceae</taxon>
        <taxon>Grimontia</taxon>
    </lineage>
</organism>
<evidence type="ECO:0000313" key="1">
    <source>
        <dbReference type="EMBL" id="CZF84093.1"/>
    </source>
</evidence>
<dbReference type="RefSeq" id="WP_062711257.1">
    <property type="nucleotide sequence ID" value="NZ_CAWRCI010000027.1"/>
</dbReference>
<dbReference type="EMBL" id="FIZY01000027">
    <property type="protein sequence ID" value="CZF84093.1"/>
    <property type="molecule type" value="Genomic_DNA"/>
</dbReference>
<gene>
    <name evidence="1" type="ORF">GMA8713_02951</name>
</gene>
<proteinExistence type="predicted"/>
<keyword evidence="2" id="KW-1185">Reference proteome</keyword>
<evidence type="ECO:0000313" key="2">
    <source>
        <dbReference type="Proteomes" id="UP000073601"/>
    </source>
</evidence>
<protein>
    <submittedName>
        <fullName evidence="1">Uncharacterized protein</fullName>
    </submittedName>
</protein>
<sequence length="94" mass="10776">MTFSYIPNSNNPYSFRFVSNLRIFDKSHATEKAAGTSVARIKIEASALADTSLGAIDLWCLNITRRVFHFKVQQHCVVVDNKFHSNDEEKRNKE</sequence>
<dbReference type="AlphaFoldDB" id="A0A128FBA5"/>
<dbReference type="Proteomes" id="UP000073601">
    <property type="component" value="Unassembled WGS sequence"/>
</dbReference>
<name>A0A128FBA5_9GAMM</name>
<accession>A0A128FBA5</accession>